<evidence type="ECO:0000256" key="1">
    <source>
        <dbReference type="SAM" id="MobiDB-lite"/>
    </source>
</evidence>
<dbReference type="EMBL" id="LZYO01000379">
    <property type="protein sequence ID" value="ODH14137.1"/>
    <property type="molecule type" value="Genomic_DNA"/>
</dbReference>
<comment type="caution">
    <text evidence="2">The sequence shown here is derived from an EMBL/GenBank/DDBJ whole genome shotgun (WGS) entry which is preliminary data.</text>
</comment>
<gene>
    <name evidence="2" type="ORF">ACO22_06679</name>
</gene>
<proteinExistence type="predicted"/>
<dbReference type="AlphaFoldDB" id="A0A1D2J744"/>
<evidence type="ECO:0000313" key="2">
    <source>
        <dbReference type="EMBL" id="ODH14137.1"/>
    </source>
</evidence>
<dbReference type="Proteomes" id="UP000242814">
    <property type="component" value="Unassembled WGS sequence"/>
</dbReference>
<accession>A0A1D2J744</accession>
<name>A0A1D2J744_PARBR</name>
<organism evidence="2 3">
    <name type="scientific">Paracoccidioides brasiliensis</name>
    <dbReference type="NCBI Taxonomy" id="121759"/>
    <lineage>
        <taxon>Eukaryota</taxon>
        <taxon>Fungi</taxon>
        <taxon>Dikarya</taxon>
        <taxon>Ascomycota</taxon>
        <taxon>Pezizomycotina</taxon>
        <taxon>Eurotiomycetes</taxon>
        <taxon>Eurotiomycetidae</taxon>
        <taxon>Onygenales</taxon>
        <taxon>Ajellomycetaceae</taxon>
        <taxon>Paracoccidioides</taxon>
    </lineage>
</organism>
<sequence length="95" mass="10426">MGDRHLVEQQKIGIACRNGDPGGWGKSSGWLTSAFNIYYCNSLRVRARHTTPIQNTNLQPASLTSFSEKSASTKIARTGNPKQQTPFATETPSEE</sequence>
<feature type="region of interest" description="Disordered" evidence="1">
    <location>
        <begin position="56"/>
        <end position="95"/>
    </location>
</feature>
<reference evidence="2 3" key="1">
    <citation type="submission" date="2016-06" db="EMBL/GenBank/DDBJ databases">
        <authorList>
            <person name="Kjaerup R.B."/>
            <person name="Dalgaard T.S."/>
            <person name="Juul-Madsen H.R."/>
        </authorList>
    </citation>
    <scope>NUCLEOTIDE SEQUENCE [LARGE SCALE GENOMIC DNA]</scope>
    <source>
        <strain evidence="2 3">Pb300</strain>
    </source>
</reference>
<protein>
    <submittedName>
        <fullName evidence="2">Uncharacterized protein</fullName>
    </submittedName>
</protein>
<evidence type="ECO:0000313" key="3">
    <source>
        <dbReference type="Proteomes" id="UP000242814"/>
    </source>
</evidence>